<sequence length="30" mass="3504">MNLMSHFLDHVTSHLTLCKSLEDTVKKLDF</sequence>
<organism evidence="1">
    <name type="scientific">Anguilla anguilla</name>
    <name type="common">European freshwater eel</name>
    <name type="synonym">Muraena anguilla</name>
    <dbReference type="NCBI Taxonomy" id="7936"/>
    <lineage>
        <taxon>Eukaryota</taxon>
        <taxon>Metazoa</taxon>
        <taxon>Chordata</taxon>
        <taxon>Craniata</taxon>
        <taxon>Vertebrata</taxon>
        <taxon>Euteleostomi</taxon>
        <taxon>Actinopterygii</taxon>
        <taxon>Neopterygii</taxon>
        <taxon>Teleostei</taxon>
        <taxon>Anguilliformes</taxon>
        <taxon>Anguillidae</taxon>
        <taxon>Anguilla</taxon>
    </lineage>
</organism>
<reference evidence="1" key="2">
    <citation type="journal article" date="2015" name="Fish Shellfish Immunol.">
        <title>Early steps in the European eel (Anguilla anguilla)-Vibrio vulnificus interaction in the gills: Role of the RtxA13 toxin.</title>
        <authorList>
            <person name="Callol A."/>
            <person name="Pajuelo D."/>
            <person name="Ebbesson L."/>
            <person name="Teles M."/>
            <person name="MacKenzie S."/>
            <person name="Amaro C."/>
        </authorList>
    </citation>
    <scope>NUCLEOTIDE SEQUENCE</scope>
</reference>
<dbReference type="AlphaFoldDB" id="A0A0E9VDF0"/>
<protein>
    <submittedName>
        <fullName evidence="1">Uncharacterized protein</fullName>
    </submittedName>
</protein>
<reference evidence="1" key="1">
    <citation type="submission" date="2014-11" db="EMBL/GenBank/DDBJ databases">
        <authorList>
            <person name="Amaro Gonzalez C."/>
        </authorList>
    </citation>
    <scope>NUCLEOTIDE SEQUENCE</scope>
</reference>
<dbReference type="EMBL" id="GBXM01032423">
    <property type="protein sequence ID" value="JAH76154.1"/>
    <property type="molecule type" value="Transcribed_RNA"/>
</dbReference>
<proteinExistence type="predicted"/>
<name>A0A0E9VDF0_ANGAN</name>
<evidence type="ECO:0000313" key="1">
    <source>
        <dbReference type="EMBL" id="JAH76154.1"/>
    </source>
</evidence>
<accession>A0A0E9VDF0</accession>